<dbReference type="SUPFAM" id="SSF161098">
    <property type="entry name" value="MetI-like"/>
    <property type="match status" value="1"/>
</dbReference>
<keyword evidence="3" id="KW-1003">Cell membrane</keyword>
<dbReference type="Proteomes" id="UP001321475">
    <property type="component" value="Chromosome"/>
</dbReference>
<dbReference type="EMBL" id="AP027729">
    <property type="protein sequence ID" value="BDZ42417.1"/>
    <property type="molecule type" value="Genomic_DNA"/>
</dbReference>
<evidence type="ECO:0000256" key="4">
    <source>
        <dbReference type="ARBA" id="ARBA00022692"/>
    </source>
</evidence>
<dbReference type="InterPro" id="IPR000515">
    <property type="entry name" value="MetI-like"/>
</dbReference>
<sequence>MSGSTASASKALSDAVIDPDGITRGGGRRPRGNAHRGGTPLVWGIALVVVAATLGPVLYGLLGGFRTNGQLAENPAGLPDPWVLTNYTGVLTNPAFWQYTWNSTVIAVVTTLIVVVFGTMAAYPLARYSFKGREHLFFVFVMGLLFPATVAVIPLFILISKDLGLANTWWGSRCRRRPSPCRSRS</sequence>
<evidence type="ECO:0000313" key="10">
    <source>
        <dbReference type="Proteomes" id="UP001321475"/>
    </source>
</evidence>
<dbReference type="PROSITE" id="PS50928">
    <property type="entry name" value="ABC_TM1"/>
    <property type="match status" value="1"/>
</dbReference>
<evidence type="ECO:0000313" key="9">
    <source>
        <dbReference type="EMBL" id="BDZ42417.1"/>
    </source>
</evidence>
<feature type="transmembrane region" description="Helical" evidence="7">
    <location>
        <begin position="137"/>
        <end position="159"/>
    </location>
</feature>
<dbReference type="CDD" id="cd06261">
    <property type="entry name" value="TM_PBP2"/>
    <property type="match status" value="1"/>
</dbReference>
<proteinExistence type="predicted"/>
<reference evidence="10" key="1">
    <citation type="journal article" date="2019" name="Int. J. Syst. Evol. Microbiol.">
        <title>The Global Catalogue of Microorganisms (GCM) 10K type strain sequencing project: providing services to taxonomists for standard genome sequencing and annotation.</title>
        <authorList>
            <consortium name="The Broad Institute Genomics Platform"/>
            <consortium name="The Broad Institute Genome Sequencing Center for Infectious Disease"/>
            <person name="Wu L."/>
            <person name="Ma J."/>
        </authorList>
    </citation>
    <scope>NUCLEOTIDE SEQUENCE [LARGE SCALE GENOMIC DNA]</scope>
    <source>
        <strain evidence="10">NBRC 108565</strain>
    </source>
</reference>
<evidence type="ECO:0000256" key="1">
    <source>
        <dbReference type="ARBA" id="ARBA00004651"/>
    </source>
</evidence>
<dbReference type="PANTHER" id="PTHR43744:SF12">
    <property type="entry name" value="ABC TRANSPORTER PERMEASE PROTEIN MG189-RELATED"/>
    <property type="match status" value="1"/>
</dbReference>
<protein>
    <recommendedName>
        <fullName evidence="8">ABC transmembrane type-1 domain-containing protein</fullName>
    </recommendedName>
</protein>
<keyword evidence="5 7" id="KW-1133">Transmembrane helix</keyword>
<accession>A0ABM8G2S4</accession>
<evidence type="ECO:0000256" key="7">
    <source>
        <dbReference type="SAM" id="Phobius"/>
    </source>
</evidence>
<evidence type="ECO:0000256" key="5">
    <source>
        <dbReference type="ARBA" id="ARBA00022989"/>
    </source>
</evidence>
<evidence type="ECO:0000259" key="8">
    <source>
        <dbReference type="PROSITE" id="PS50928"/>
    </source>
</evidence>
<evidence type="ECO:0000256" key="6">
    <source>
        <dbReference type="ARBA" id="ARBA00023136"/>
    </source>
</evidence>
<dbReference type="Gene3D" id="1.10.3720.10">
    <property type="entry name" value="MetI-like"/>
    <property type="match status" value="1"/>
</dbReference>
<keyword evidence="6 7" id="KW-0472">Membrane</keyword>
<evidence type="ECO:0000256" key="3">
    <source>
        <dbReference type="ARBA" id="ARBA00022475"/>
    </source>
</evidence>
<feature type="domain" description="ABC transmembrane type-1" evidence="8">
    <location>
        <begin position="100"/>
        <end position="185"/>
    </location>
</feature>
<organism evidence="9 10">
    <name type="scientific">Paraoerskovia sediminicola</name>
    <dbReference type="NCBI Taxonomy" id="1138587"/>
    <lineage>
        <taxon>Bacteria</taxon>
        <taxon>Bacillati</taxon>
        <taxon>Actinomycetota</taxon>
        <taxon>Actinomycetes</taxon>
        <taxon>Micrococcales</taxon>
        <taxon>Cellulomonadaceae</taxon>
        <taxon>Paraoerskovia</taxon>
    </lineage>
</organism>
<feature type="transmembrane region" description="Helical" evidence="7">
    <location>
        <begin position="41"/>
        <end position="62"/>
    </location>
</feature>
<keyword evidence="10" id="KW-1185">Reference proteome</keyword>
<keyword evidence="2" id="KW-0813">Transport</keyword>
<dbReference type="PANTHER" id="PTHR43744">
    <property type="entry name" value="ABC TRANSPORTER PERMEASE PROTEIN MG189-RELATED-RELATED"/>
    <property type="match status" value="1"/>
</dbReference>
<comment type="subcellular location">
    <subcellularLocation>
        <location evidence="1">Cell membrane</location>
        <topology evidence="1">Multi-pass membrane protein</topology>
    </subcellularLocation>
</comment>
<keyword evidence="4 7" id="KW-0812">Transmembrane</keyword>
<feature type="transmembrane region" description="Helical" evidence="7">
    <location>
        <begin position="105"/>
        <end position="125"/>
    </location>
</feature>
<gene>
    <name evidence="9" type="ORF">GCM10025865_17160</name>
</gene>
<name>A0ABM8G2S4_9CELL</name>
<evidence type="ECO:0000256" key="2">
    <source>
        <dbReference type="ARBA" id="ARBA00022448"/>
    </source>
</evidence>
<dbReference type="InterPro" id="IPR035906">
    <property type="entry name" value="MetI-like_sf"/>
</dbReference>